<dbReference type="GO" id="GO:0055085">
    <property type="term" value="P:transmembrane transport"/>
    <property type="evidence" value="ECO:0007669"/>
    <property type="project" value="InterPro"/>
</dbReference>
<dbReference type="PROSITE" id="PS50928">
    <property type="entry name" value="ABC_TM1"/>
    <property type="match status" value="1"/>
</dbReference>
<proteinExistence type="inferred from homology"/>
<feature type="transmembrane region" description="Helical" evidence="7">
    <location>
        <begin position="195"/>
        <end position="227"/>
    </location>
</feature>
<name>A0A917CXL6_9BACL</name>
<dbReference type="RefSeq" id="WP_188530812.1">
    <property type="nucleotide sequence ID" value="NZ_BMGR01000005.1"/>
</dbReference>
<comment type="caution">
    <text evidence="9">The sequence shown here is derived from an EMBL/GenBank/DDBJ whole genome shotgun (WGS) entry which is preliminary data.</text>
</comment>
<evidence type="ECO:0000313" key="10">
    <source>
        <dbReference type="Proteomes" id="UP000644756"/>
    </source>
</evidence>
<keyword evidence="10" id="KW-1185">Reference proteome</keyword>
<protein>
    <submittedName>
        <fullName evidence="9">ABC transporter permease</fullName>
    </submittedName>
</protein>
<organism evidence="9 10">
    <name type="scientific">Paenibacillus abyssi</name>
    <dbReference type="NCBI Taxonomy" id="1340531"/>
    <lineage>
        <taxon>Bacteria</taxon>
        <taxon>Bacillati</taxon>
        <taxon>Bacillota</taxon>
        <taxon>Bacilli</taxon>
        <taxon>Bacillales</taxon>
        <taxon>Paenibacillaceae</taxon>
        <taxon>Paenibacillus</taxon>
    </lineage>
</organism>
<comment type="subcellular location">
    <subcellularLocation>
        <location evidence="1 7">Cell membrane</location>
        <topology evidence="1 7">Multi-pass membrane protein</topology>
    </subcellularLocation>
</comment>
<evidence type="ECO:0000256" key="5">
    <source>
        <dbReference type="ARBA" id="ARBA00022989"/>
    </source>
</evidence>
<keyword evidence="6 7" id="KW-0472">Membrane</keyword>
<reference evidence="9" key="2">
    <citation type="submission" date="2020-09" db="EMBL/GenBank/DDBJ databases">
        <authorList>
            <person name="Sun Q."/>
            <person name="Zhou Y."/>
        </authorList>
    </citation>
    <scope>NUCLEOTIDE SEQUENCE</scope>
    <source>
        <strain evidence="9">CGMCC 1.12987</strain>
    </source>
</reference>
<sequence>MAENIQVKPTANTTNRLKRTRTNGFKAFYFKREREILGGGAIFLFFVVWEILGASGIFNPMFISSPSRVWAAGVAYVESGLIWNDLRISGIEFFSGYLLALIVGVPIGLLMGWYWRVRAILDPFVSFFYSTPRIAFLPVLIIWLGIGMGSKIAIIFMMSVIPFVVNTMTGVRTIDQNLVKVARAFNASDLQIFRTIILPGAIPSIISGLRLGIGLGLIGIVVGEMYAANAGIGYRLMEAGTMFRTDLLFVCVLIIAGIGIAASELLVRVERIFDKWRPDRS</sequence>
<dbReference type="SUPFAM" id="SSF161098">
    <property type="entry name" value="MetI-like"/>
    <property type="match status" value="1"/>
</dbReference>
<comment type="similarity">
    <text evidence="7">Belongs to the binding-protein-dependent transport system permease family.</text>
</comment>
<accession>A0A917CXL6</accession>
<keyword evidence="5 7" id="KW-1133">Transmembrane helix</keyword>
<dbReference type="PANTHER" id="PTHR30151">
    <property type="entry name" value="ALKANE SULFONATE ABC TRANSPORTER-RELATED, MEMBRANE SUBUNIT"/>
    <property type="match status" value="1"/>
</dbReference>
<feature type="transmembrane region" description="Helical" evidence="7">
    <location>
        <begin position="247"/>
        <end position="267"/>
    </location>
</feature>
<keyword evidence="4 7" id="KW-0812">Transmembrane</keyword>
<reference evidence="9" key="1">
    <citation type="journal article" date="2014" name="Int. J. Syst. Evol. Microbiol.">
        <title>Complete genome sequence of Corynebacterium casei LMG S-19264T (=DSM 44701T), isolated from a smear-ripened cheese.</title>
        <authorList>
            <consortium name="US DOE Joint Genome Institute (JGI-PGF)"/>
            <person name="Walter F."/>
            <person name="Albersmeier A."/>
            <person name="Kalinowski J."/>
            <person name="Ruckert C."/>
        </authorList>
    </citation>
    <scope>NUCLEOTIDE SEQUENCE</scope>
    <source>
        <strain evidence="9">CGMCC 1.12987</strain>
    </source>
</reference>
<evidence type="ECO:0000256" key="4">
    <source>
        <dbReference type="ARBA" id="ARBA00022692"/>
    </source>
</evidence>
<dbReference type="AlphaFoldDB" id="A0A917CXL6"/>
<keyword evidence="3" id="KW-1003">Cell membrane</keyword>
<keyword evidence="2 7" id="KW-0813">Transport</keyword>
<feature type="transmembrane region" description="Helical" evidence="7">
    <location>
        <begin position="94"/>
        <end position="115"/>
    </location>
</feature>
<evidence type="ECO:0000256" key="2">
    <source>
        <dbReference type="ARBA" id="ARBA00022448"/>
    </source>
</evidence>
<dbReference type="Proteomes" id="UP000644756">
    <property type="component" value="Unassembled WGS sequence"/>
</dbReference>
<dbReference type="EMBL" id="BMGR01000005">
    <property type="protein sequence ID" value="GGG01985.1"/>
    <property type="molecule type" value="Genomic_DNA"/>
</dbReference>
<evidence type="ECO:0000256" key="7">
    <source>
        <dbReference type="RuleBase" id="RU363032"/>
    </source>
</evidence>
<dbReference type="Gene3D" id="1.10.3720.10">
    <property type="entry name" value="MetI-like"/>
    <property type="match status" value="1"/>
</dbReference>
<feature type="domain" description="ABC transmembrane type-1" evidence="8">
    <location>
        <begin position="86"/>
        <end position="266"/>
    </location>
</feature>
<evidence type="ECO:0000313" key="9">
    <source>
        <dbReference type="EMBL" id="GGG01985.1"/>
    </source>
</evidence>
<dbReference type="Pfam" id="PF00528">
    <property type="entry name" value="BPD_transp_1"/>
    <property type="match status" value="1"/>
</dbReference>
<evidence type="ECO:0000259" key="8">
    <source>
        <dbReference type="PROSITE" id="PS50928"/>
    </source>
</evidence>
<gene>
    <name evidence="9" type="ORF">GCM10010916_18920</name>
</gene>
<dbReference type="InterPro" id="IPR035906">
    <property type="entry name" value="MetI-like_sf"/>
</dbReference>
<dbReference type="PANTHER" id="PTHR30151:SF0">
    <property type="entry name" value="ABC TRANSPORTER PERMEASE PROTEIN MJ0413-RELATED"/>
    <property type="match status" value="1"/>
</dbReference>
<evidence type="ECO:0000256" key="6">
    <source>
        <dbReference type="ARBA" id="ARBA00023136"/>
    </source>
</evidence>
<dbReference type="GO" id="GO:0005886">
    <property type="term" value="C:plasma membrane"/>
    <property type="evidence" value="ECO:0007669"/>
    <property type="project" value="UniProtKB-SubCell"/>
</dbReference>
<evidence type="ECO:0000256" key="1">
    <source>
        <dbReference type="ARBA" id="ARBA00004651"/>
    </source>
</evidence>
<dbReference type="CDD" id="cd06261">
    <property type="entry name" value="TM_PBP2"/>
    <property type="match status" value="1"/>
</dbReference>
<dbReference type="InterPro" id="IPR000515">
    <property type="entry name" value="MetI-like"/>
</dbReference>
<feature type="transmembrane region" description="Helical" evidence="7">
    <location>
        <begin position="36"/>
        <end position="58"/>
    </location>
</feature>
<evidence type="ECO:0000256" key="3">
    <source>
        <dbReference type="ARBA" id="ARBA00022475"/>
    </source>
</evidence>